<name>A0A238UFC1_9FLAO</name>
<dbReference type="SUPFAM" id="SSF56601">
    <property type="entry name" value="beta-lactamase/transpeptidase-like"/>
    <property type="match status" value="1"/>
</dbReference>
<dbReference type="InterPro" id="IPR050491">
    <property type="entry name" value="AmpC-like"/>
</dbReference>
<dbReference type="Pfam" id="PF00144">
    <property type="entry name" value="Beta-lactamase"/>
    <property type="match status" value="1"/>
</dbReference>
<dbReference type="PANTHER" id="PTHR46825:SF9">
    <property type="entry name" value="BETA-LACTAMASE-RELATED DOMAIN-CONTAINING PROTEIN"/>
    <property type="match status" value="1"/>
</dbReference>
<dbReference type="PROSITE" id="PS51257">
    <property type="entry name" value="PROKAR_LIPOPROTEIN"/>
    <property type="match status" value="1"/>
</dbReference>
<gene>
    <name evidence="2" type="ORF">TJEJU_3636</name>
</gene>
<dbReference type="Proteomes" id="UP000215214">
    <property type="component" value="Chromosome TJEJU"/>
</dbReference>
<organism evidence="2 3">
    <name type="scientific">Tenacibaculum jejuense</name>
    <dbReference type="NCBI Taxonomy" id="584609"/>
    <lineage>
        <taxon>Bacteria</taxon>
        <taxon>Pseudomonadati</taxon>
        <taxon>Bacteroidota</taxon>
        <taxon>Flavobacteriia</taxon>
        <taxon>Flavobacteriales</taxon>
        <taxon>Flavobacteriaceae</taxon>
        <taxon>Tenacibaculum</taxon>
    </lineage>
</organism>
<dbReference type="InterPro" id="IPR001466">
    <property type="entry name" value="Beta-lactam-related"/>
</dbReference>
<dbReference type="AlphaFoldDB" id="A0A238UFC1"/>
<dbReference type="PANTHER" id="PTHR46825">
    <property type="entry name" value="D-ALANYL-D-ALANINE-CARBOXYPEPTIDASE/ENDOPEPTIDASE AMPH"/>
    <property type="match status" value="1"/>
</dbReference>
<evidence type="ECO:0000259" key="1">
    <source>
        <dbReference type="Pfam" id="PF00144"/>
    </source>
</evidence>
<accession>A0A238UFC1</accession>
<dbReference type="RefSeq" id="WP_095074357.1">
    <property type="nucleotide sequence ID" value="NZ_LT899436.1"/>
</dbReference>
<proteinExistence type="predicted"/>
<dbReference type="Gene3D" id="3.40.710.10">
    <property type="entry name" value="DD-peptidase/beta-lactamase superfamily"/>
    <property type="match status" value="1"/>
</dbReference>
<evidence type="ECO:0000313" key="2">
    <source>
        <dbReference type="EMBL" id="SNR17278.1"/>
    </source>
</evidence>
<evidence type="ECO:0000313" key="3">
    <source>
        <dbReference type="Proteomes" id="UP000215214"/>
    </source>
</evidence>
<protein>
    <submittedName>
        <fullName evidence="2">Beta-lactamase</fullName>
    </submittedName>
</protein>
<reference evidence="2 3" key="1">
    <citation type="submission" date="2017-07" db="EMBL/GenBank/DDBJ databases">
        <authorList>
            <person name="Sun Z.S."/>
            <person name="Albrecht U."/>
            <person name="Echele G."/>
            <person name="Lee C.C."/>
        </authorList>
    </citation>
    <scope>NUCLEOTIDE SEQUENCE [LARGE SCALE GENOMIC DNA]</scope>
    <source>
        <strain evidence="3">type strain: KCTC 22618</strain>
    </source>
</reference>
<sequence>MKKLLFVLIAIVTVSCNQKEKKNQYTENLTQTLDSVLSNTFKENEPGGSLLVKKDGKIVFLKNYGVENLKTGKKITENTVFNTGSISKTFVSNAILILQERGLLSVEDSIYKYFKDFDNKEIAQKVKIKHLLSHTSGLPDLRDVRNNYEFFLTAKDTANFEPIKRADSLNFQPGEKFQYSNPSYNGLALIVEQVAKQKWQDFIKENIFEPSGMKTSTITDGPHPEQGVAHAYYKDENNKYQEADYGEIPTFAASGNGGIWSTVLELAKYEEALLNNVFLGKELTQKSREIYHPKTWKDSIAPNVGYSWFIGQEGVFRKPIPQELGVNMFSHTGSQGGFKAFYISIPEKNIFIAGLFNKYRSNLSEIIETSVVSLKENNWLDQK</sequence>
<dbReference type="EMBL" id="LT899436">
    <property type="protein sequence ID" value="SNR17278.1"/>
    <property type="molecule type" value="Genomic_DNA"/>
</dbReference>
<keyword evidence="3" id="KW-1185">Reference proteome</keyword>
<dbReference type="OrthoDB" id="9793489at2"/>
<feature type="domain" description="Beta-lactamase-related" evidence="1">
    <location>
        <begin position="43"/>
        <end position="362"/>
    </location>
</feature>
<dbReference type="InterPro" id="IPR012338">
    <property type="entry name" value="Beta-lactam/transpept-like"/>
</dbReference>
<dbReference type="KEGG" id="tje:TJEJU_3636"/>